<keyword evidence="3" id="KW-1185">Reference proteome</keyword>
<dbReference type="OrthoDB" id="63519at2"/>
<dbReference type="Proteomes" id="UP000199515">
    <property type="component" value="Unassembled WGS sequence"/>
</dbReference>
<protein>
    <submittedName>
        <fullName evidence="2">Pimeloyl-ACP methyl ester carboxylesterase</fullName>
    </submittedName>
</protein>
<dbReference type="EMBL" id="FNON01000001">
    <property type="protein sequence ID" value="SDW63580.1"/>
    <property type="molecule type" value="Genomic_DNA"/>
</dbReference>
<dbReference type="Pfam" id="PF12697">
    <property type="entry name" value="Abhydrolase_6"/>
    <property type="match status" value="1"/>
</dbReference>
<dbReference type="PANTHER" id="PTHR43433">
    <property type="entry name" value="HYDROLASE, ALPHA/BETA FOLD FAMILY PROTEIN"/>
    <property type="match status" value="1"/>
</dbReference>
<sequence>MPTTTSADGTTIAYSKVGSGRPVILVDGALCFRGMGPLDALAAELAPDYTVFTYDRRGRGESGDTAPFSVEREVEDLDALIKEAGGSAKVFGCSSGAVLALEAATRGLAIEKLALYEPPFIVDDSREIPTGYMDRIREHIAADRRPEALREFMVTGVGMPAFMMVIMRLMPAWKKIKGVAHTLPYDMAVVGTTQEGKPLPADRWTNITMPTLIADGAKSSAWMRNGVRNLTELLPQAEYQNLAGQNHMVKPKVHAPVLKDFFGH</sequence>
<evidence type="ECO:0000313" key="3">
    <source>
        <dbReference type="Proteomes" id="UP000199515"/>
    </source>
</evidence>
<proteinExistence type="predicted"/>
<dbReference type="InterPro" id="IPR050471">
    <property type="entry name" value="AB_hydrolase"/>
</dbReference>
<dbReference type="PANTHER" id="PTHR43433:SF5">
    <property type="entry name" value="AB HYDROLASE-1 DOMAIN-CONTAINING PROTEIN"/>
    <property type="match status" value="1"/>
</dbReference>
<feature type="domain" description="AB hydrolase-1" evidence="1">
    <location>
        <begin position="29"/>
        <end position="248"/>
    </location>
</feature>
<dbReference type="Gene3D" id="3.40.50.1820">
    <property type="entry name" value="alpha/beta hydrolase"/>
    <property type="match status" value="1"/>
</dbReference>
<dbReference type="InterPro" id="IPR000073">
    <property type="entry name" value="AB_hydrolase_1"/>
</dbReference>
<accession>A0A1H2V5N9</accession>
<reference evidence="2 3" key="1">
    <citation type="submission" date="2016-10" db="EMBL/GenBank/DDBJ databases">
        <authorList>
            <person name="de Groot N.N."/>
        </authorList>
    </citation>
    <scope>NUCLEOTIDE SEQUENCE [LARGE SCALE GENOMIC DNA]</scope>
    <source>
        <strain evidence="2 3">CPCC 202699</strain>
    </source>
</reference>
<dbReference type="GO" id="GO:0003824">
    <property type="term" value="F:catalytic activity"/>
    <property type="evidence" value="ECO:0007669"/>
    <property type="project" value="UniProtKB-ARBA"/>
</dbReference>
<dbReference type="SUPFAM" id="SSF53474">
    <property type="entry name" value="alpha/beta-Hydrolases"/>
    <property type="match status" value="1"/>
</dbReference>
<evidence type="ECO:0000259" key="1">
    <source>
        <dbReference type="Pfam" id="PF12697"/>
    </source>
</evidence>
<dbReference type="AlphaFoldDB" id="A0A1H2V5N9"/>
<name>A0A1H2V5N9_9PSEU</name>
<dbReference type="RefSeq" id="WP_091287350.1">
    <property type="nucleotide sequence ID" value="NZ_FNON01000001.1"/>
</dbReference>
<organism evidence="2 3">
    <name type="scientific">Amycolatopsis xylanica</name>
    <dbReference type="NCBI Taxonomy" id="589385"/>
    <lineage>
        <taxon>Bacteria</taxon>
        <taxon>Bacillati</taxon>
        <taxon>Actinomycetota</taxon>
        <taxon>Actinomycetes</taxon>
        <taxon>Pseudonocardiales</taxon>
        <taxon>Pseudonocardiaceae</taxon>
        <taxon>Amycolatopsis</taxon>
    </lineage>
</organism>
<dbReference type="InterPro" id="IPR029058">
    <property type="entry name" value="AB_hydrolase_fold"/>
</dbReference>
<gene>
    <name evidence="2" type="ORF">SAMN05421504_1011117</name>
</gene>
<evidence type="ECO:0000313" key="2">
    <source>
        <dbReference type="EMBL" id="SDW63580.1"/>
    </source>
</evidence>
<dbReference type="STRING" id="589385.SAMN05421504_1011117"/>